<organism evidence="2 3">
    <name type="scientific">Coleofasciculus chthonoplastes PCC 7420</name>
    <dbReference type="NCBI Taxonomy" id="118168"/>
    <lineage>
        <taxon>Bacteria</taxon>
        <taxon>Bacillati</taxon>
        <taxon>Cyanobacteriota</taxon>
        <taxon>Cyanophyceae</taxon>
        <taxon>Coleofasciculales</taxon>
        <taxon>Coleofasciculaceae</taxon>
        <taxon>Coleofasciculus</taxon>
    </lineage>
</organism>
<dbReference type="Proteomes" id="UP000003835">
    <property type="component" value="Unassembled WGS sequence"/>
</dbReference>
<accession>B4VV23</accession>
<sequence>MSKFYQKYLQENLPPAEALRQAQLAMWQSENIDWRNPYFWAAFTLQGEWR</sequence>
<reference evidence="2 3" key="1">
    <citation type="submission" date="2008-07" db="EMBL/GenBank/DDBJ databases">
        <authorList>
            <person name="Tandeau de Marsac N."/>
            <person name="Ferriera S."/>
            <person name="Johnson J."/>
            <person name="Kravitz S."/>
            <person name="Beeson K."/>
            <person name="Sutton G."/>
            <person name="Rogers Y.-H."/>
            <person name="Friedman R."/>
            <person name="Frazier M."/>
            <person name="Venter J.C."/>
        </authorList>
    </citation>
    <scope>NUCLEOTIDE SEQUENCE [LARGE SCALE GENOMIC DNA]</scope>
    <source>
        <strain evidence="2 3">PCC 7420</strain>
    </source>
</reference>
<dbReference type="Pfam" id="PF12770">
    <property type="entry name" value="CHAT"/>
    <property type="match status" value="1"/>
</dbReference>
<evidence type="ECO:0000259" key="1">
    <source>
        <dbReference type="Pfam" id="PF12770"/>
    </source>
</evidence>
<evidence type="ECO:0000313" key="2">
    <source>
        <dbReference type="EMBL" id="EDX74130.1"/>
    </source>
</evidence>
<name>B4VV23_9CYAN</name>
<dbReference type="EMBL" id="DS989854">
    <property type="protein sequence ID" value="EDX74130.1"/>
    <property type="molecule type" value="Genomic_DNA"/>
</dbReference>
<dbReference type="HOGENOM" id="CLU_3116703_0_0_3"/>
<dbReference type="STRING" id="118168.MC7420_4115"/>
<dbReference type="AlphaFoldDB" id="B4VV23"/>
<keyword evidence="3" id="KW-1185">Reference proteome</keyword>
<protein>
    <recommendedName>
        <fullName evidence="1">CHAT domain-containing protein</fullName>
    </recommendedName>
</protein>
<gene>
    <name evidence="2" type="ORF">MC7420_4115</name>
</gene>
<feature type="domain" description="CHAT" evidence="1">
    <location>
        <begin position="1"/>
        <end position="48"/>
    </location>
</feature>
<dbReference type="InterPro" id="IPR024983">
    <property type="entry name" value="CHAT_dom"/>
</dbReference>
<dbReference type="OrthoDB" id="437421at2"/>
<dbReference type="eggNOG" id="COG4995">
    <property type="taxonomic scope" value="Bacteria"/>
</dbReference>
<proteinExistence type="predicted"/>
<evidence type="ECO:0000313" key="3">
    <source>
        <dbReference type="Proteomes" id="UP000003835"/>
    </source>
</evidence>
<dbReference type="RefSeq" id="WP_006102435.1">
    <property type="nucleotide sequence ID" value="NZ_DS989854.1"/>
</dbReference>